<comment type="catalytic activity">
    <reaction evidence="10">
        <text>L-ornithine + NADH + O2 = N(5)-hydroxy-L-ornithine + NAD(+) + H2O</text>
        <dbReference type="Rhea" id="RHEA:41512"/>
        <dbReference type="ChEBI" id="CHEBI:15377"/>
        <dbReference type="ChEBI" id="CHEBI:15379"/>
        <dbReference type="ChEBI" id="CHEBI:46911"/>
        <dbReference type="ChEBI" id="CHEBI:57540"/>
        <dbReference type="ChEBI" id="CHEBI:57945"/>
        <dbReference type="ChEBI" id="CHEBI:78275"/>
        <dbReference type="EC" id="1.14.13.196"/>
    </reaction>
</comment>
<dbReference type="InterPro" id="IPR036188">
    <property type="entry name" value="FAD/NAD-bd_sf"/>
</dbReference>
<keyword evidence="6" id="KW-0274">FAD</keyword>
<dbReference type="AlphaFoldDB" id="R7S404"/>
<dbReference type="Proteomes" id="UP000054196">
    <property type="component" value="Unassembled WGS sequence"/>
</dbReference>
<dbReference type="EC" id="1.14.13.196" evidence="4"/>
<dbReference type="PANTHER" id="PTHR42802:SF1">
    <property type="entry name" value="L-ORNITHINE N(5)-MONOOXYGENASE"/>
    <property type="match status" value="1"/>
</dbReference>
<protein>
    <recommendedName>
        <fullName evidence="4">L-ornithine N(5)-monooxygenase [NAD(P)H]</fullName>
        <ecNumber evidence="4">1.14.13.196</ecNumber>
    </recommendedName>
</protein>
<dbReference type="GO" id="GO:0006879">
    <property type="term" value="P:intracellular iron ion homeostasis"/>
    <property type="evidence" value="ECO:0007669"/>
    <property type="project" value="TreeGrafter"/>
</dbReference>
<dbReference type="GeneID" id="18876125"/>
<evidence type="ECO:0000256" key="6">
    <source>
        <dbReference type="ARBA" id="ARBA00022827"/>
    </source>
</evidence>
<keyword evidence="8" id="KW-0560">Oxidoreductase</keyword>
<comment type="cofactor">
    <cofactor evidence="1">
        <name>FAD</name>
        <dbReference type="ChEBI" id="CHEBI:57692"/>
    </cofactor>
</comment>
<comment type="pathway">
    <text evidence="2">Siderophore biosynthesis.</text>
</comment>
<keyword evidence="7" id="KW-0521">NADP</keyword>
<dbReference type="OrthoDB" id="3519933at2759"/>
<keyword evidence="5" id="KW-0285">Flavoprotein</keyword>
<evidence type="ECO:0000313" key="12">
    <source>
        <dbReference type="EMBL" id="EIN04584.1"/>
    </source>
</evidence>
<feature type="compositionally biased region" description="Basic and acidic residues" evidence="11">
    <location>
        <begin position="393"/>
        <end position="403"/>
    </location>
</feature>
<accession>R7S404</accession>
<evidence type="ECO:0000256" key="7">
    <source>
        <dbReference type="ARBA" id="ARBA00022857"/>
    </source>
</evidence>
<evidence type="ECO:0000313" key="13">
    <source>
        <dbReference type="Proteomes" id="UP000054196"/>
    </source>
</evidence>
<evidence type="ECO:0000256" key="9">
    <source>
        <dbReference type="ARBA" id="ARBA00047598"/>
    </source>
</evidence>
<dbReference type="GO" id="GO:0016491">
    <property type="term" value="F:oxidoreductase activity"/>
    <property type="evidence" value="ECO:0007669"/>
    <property type="project" value="UniProtKB-KW"/>
</dbReference>
<evidence type="ECO:0000256" key="8">
    <source>
        <dbReference type="ARBA" id="ARBA00023002"/>
    </source>
</evidence>
<dbReference type="InterPro" id="IPR025700">
    <property type="entry name" value="Lys/Orn_oxygenase"/>
</dbReference>
<proteinExistence type="inferred from homology"/>
<keyword evidence="13" id="KW-1185">Reference proteome</keyword>
<evidence type="ECO:0000256" key="10">
    <source>
        <dbReference type="ARBA" id="ARBA00049248"/>
    </source>
</evidence>
<organism evidence="12 13">
    <name type="scientific">Punctularia strigosozonata (strain HHB-11173)</name>
    <name type="common">White-rot fungus</name>
    <dbReference type="NCBI Taxonomy" id="741275"/>
    <lineage>
        <taxon>Eukaryota</taxon>
        <taxon>Fungi</taxon>
        <taxon>Dikarya</taxon>
        <taxon>Basidiomycota</taxon>
        <taxon>Agaricomycotina</taxon>
        <taxon>Agaricomycetes</taxon>
        <taxon>Corticiales</taxon>
        <taxon>Punctulariaceae</taxon>
        <taxon>Punctularia</taxon>
    </lineage>
</organism>
<dbReference type="PANTHER" id="PTHR42802">
    <property type="entry name" value="MONOOXYGENASE"/>
    <property type="match status" value="1"/>
</dbReference>
<dbReference type="eggNOG" id="KOG1399">
    <property type="taxonomic scope" value="Eukaryota"/>
</dbReference>
<dbReference type="Gene3D" id="3.50.50.60">
    <property type="entry name" value="FAD/NAD(P)-binding domain"/>
    <property type="match status" value="1"/>
</dbReference>
<gene>
    <name evidence="12" type="ORF">PUNSTDRAFT_107908</name>
</gene>
<dbReference type="EMBL" id="JH687553">
    <property type="protein sequence ID" value="EIN04584.1"/>
    <property type="molecule type" value="Genomic_DNA"/>
</dbReference>
<evidence type="ECO:0000256" key="3">
    <source>
        <dbReference type="ARBA" id="ARBA00007588"/>
    </source>
</evidence>
<dbReference type="KEGG" id="psq:PUNSTDRAFT_107908"/>
<name>R7S404_PUNST</name>
<reference evidence="13" key="1">
    <citation type="journal article" date="2012" name="Science">
        <title>The Paleozoic origin of enzymatic lignin decomposition reconstructed from 31 fungal genomes.</title>
        <authorList>
            <person name="Floudas D."/>
            <person name="Binder M."/>
            <person name="Riley R."/>
            <person name="Barry K."/>
            <person name="Blanchette R.A."/>
            <person name="Henrissat B."/>
            <person name="Martinez A.T."/>
            <person name="Otillar R."/>
            <person name="Spatafora J.W."/>
            <person name="Yadav J.S."/>
            <person name="Aerts A."/>
            <person name="Benoit I."/>
            <person name="Boyd A."/>
            <person name="Carlson A."/>
            <person name="Copeland A."/>
            <person name="Coutinho P.M."/>
            <person name="de Vries R.P."/>
            <person name="Ferreira P."/>
            <person name="Findley K."/>
            <person name="Foster B."/>
            <person name="Gaskell J."/>
            <person name="Glotzer D."/>
            <person name="Gorecki P."/>
            <person name="Heitman J."/>
            <person name="Hesse C."/>
            <person name="Hori C."/>
            <person name="Igarashi K."/>
            <person name="Jurgens J.A."/>
            <person name="Kallen N."/>
            <person name="Kersten P."/>
            <person name="Kohler A."/>
            <person name="Kuees U."/>
            <person name="Kumar T.K.A."/>
            <person name="Kuo A."/>
            <person name="LaButti K."/>
            <person name="Larrondo L.F."/>
            <person name="Lindquist E."/>
            <person name="Ling A."/>
            <person name="Lombard V."/>
            <person name="Lucas S."/>
            <person name="Lundell T."/>
            <person name="Martin R."/>
            <person name="McLaughlin D.J."/>
            <person name="Morgenstern I."/>
            <person name="Morin E."/>
            <person name="Murat C."/>
            <person name="Nagy L.G."/>
            <person name="Nolan M."/>
            <person name="Ohm R.A."/>
            <person name="Patyshakuliyeva A."/>
            <person name="Rokas A."/>
            <person name="Ruiz-Duenas F.J."/>
            <person name="Sabat G."/>
            <person name="Salamov A."/>
            <person name="Samejima M."/>
            <person name="Schmutz J."/>
            <person name="Slot J.C."/>
            <person name="St John F."/>
            <person name="Stenlid J."/>
            <person name="Sun H."/>
            <person name="Sun S."/>
            <person name="Syed K."/>
            <person name="Tsang A."/>
            <person name="Wiebenga A."/>
            <person name="Young D."/>
            <person name="Pisabarro A."/>
            <person name="Eastwood D.C."/>
            <person name="Martin F."/>
            <person name="Cullen D."/>
            <person name="Grigoriev I.V."/>
            <person name="Hibbett D.S."/>
        </authorList>
    </citation>
    <scope>NUCLEOTIDE SEQUENCE [LARGE SCALE GENOMIC DNA]</scope>
    <source>
        <strain evidence="13">HHB-11173 SS5</strain>
    </source>
</reference>
<evidence type="ECO:0000256" key="5">
    <source>
        <dbReference type="ARBA" id="ARBA00022630"/>
    </source>
</evidence>
<dbReference type="SUPFAM" id="SSF51905">
    <property type="entry name" value="FAD/NAD(P)-binding domain"/>
    <property type="match status" value="1"/>
</dbReference>
<evidence type="ECO:0000256" key="2">
    <source>
        <dbReference type="ARBA" id="ARBA00004924"/>
    </source>
</evidence>
<sequence>MPSSTFELPAPLSSLPAVTHAEPLTLLGIGFGPTHLALAAAFQETVADSGDKMCLFLEQKHAFSWHDALLLPQSKMQISFLKDLATFRNPTSRFTFLSYLHSRGVDRLAQFSNVGSWTPTRVEWAGYLAWAAKQLDDIVRYSHRVLAVEPVLPDAGSGTKPAVRFLKVTVLDTLTQTIHIYVTRNLSVGTGATPYVPPIFAPIILSSQTSCPGGSLISAKATEDTAPLVHTSSYLPTLRRLFGEEASSTTFDGRFAVVGGGQSSAEVWNDLGIRFPRARVDMVYRASTIVPADSTPFINSRAFDPSSTSKFFSLPGKERGGLLVELRRANYACVEPELLETMYRTLYKQRVAKDIALVRGDVNEKEIESLEQYRILAGTVVANVQVNFSAPHTAEHSDEDVHHTHGPLDSVAISRTSSRSSTDSRLSSSVDSRSPSVSRSASEHEDSTLAGSHVFGQAPSITLSYTSALSTQMQPTPASETYTAVFLGTGYHRPPSSLAFLKHVGQYAPNLHRFLNNGGEDEEDGKVYKHWQEDLVGRDYSVNFENEKYDWQIGLFLLGTNERTHGLSDSLLSVGAVRAGEVTAALRGL</sequence>
<dbReference type="HOGENOM" id="CLU_020931_1_0_1"/>
<evidence type="ECO:0000256" key="1">
    <source>
        <dbReference type="ARBA" id="ARBA00001974"/>
    </source>
</evidence>
<evidence type="ECO:0000256" key="4">
    <source>
        <dbReference type="ARBA" id="ARBA00012881"/>
    </source>
</evidence>
<evidence type="ECO:0000256" key="11">
    <source>
        <dbReference type="SAM" id="MobiDB-lite"/>
    </source>
</evidence>
<comment type="similarity">
    <text evidence="3">Belongs to the lysine N(6)-hydroxylase/L-ornithine N(5)-oxygenase family.</text>
</comment>
<feature type="compositionally biased region" description="Low complexity" evidence="11">
    <location>
        <begin position="409"/>
        <end position="440"/>
    </location>
</feature>
<comment type="catalytic activity">
    <reaction evidence="9">
        <text>L-ornithine + NADPH + O2 = N(5)-hydroxy-L-ornithine + NADP(+) + H2O</text>
        <dbReference type="Rhea" id="RHEA:41508"/>
        <dbReference type="ChEBI" id="CHEBI:15377"/>
        <dbReference type="ChEBI" id="CHEBI:15379"/>
        <dbReference type="ChEBI" id="CHEBI:46911"/>
        <dbReference type="ChEBI" id="CHEBI:57783"/>
        <dbReference type="ChEBI" id="CHEBI:58349"/>
        <dbReference type="ChEBI" id="CHEBI:78275"/>
        <dbReference type="EC" id="1.14.13.196"/>
    </reaction>
</comment>
<dbReference type="RefSeq" id="XP_007387977.1">
    <property type="nucleotide sequence ID" value="XM_007387915.1"/>
</dbReference>
<dbReference type="Pfam" id="PF13434">
    <property type="entry name" value="Lys_Orn_oxgnase"/>
    <property type="match status" value="1"/>
</dbReference>
<feature type="region of interest" description="Disordered" evidence="11">
    <location>
        <begin position="393"/>
        <end position="453"/>
    </location>
</feature>